<accession>A0A9W9CYC3</accession>
<name>A0A9W9CYC3_9PEZI</name>
<dbReference type="OrthoDB" id="10544247at2759"/>
<feature type="region of interest" description="Disordered" evidence="1">
    <location>
        <begin position="19"/>
        <end position="114"/>
    </location>
</feature>
<evidence type="ECO:0000256" key="1">
    <source>
        <dbReference type="SAM" id="MobiDB-lite"/>
    </source>
</evidence>
<evidence type="ECO:0000313" key="3">
    <source>
        <dbReference type="Proteomes" id="UP001140453"/>
    </source>
</evidence>
<reference evidence="2" key="1">
    <citation type="submission" date="2022-10" db="EMBL/GenBank/DDBJ databases">
        <title>Tapping the CABI collections for fungal endophytes: first genome assemblies for Collariella, Neodidymelliopsis, Ascochyta clinopodiicola, Didymella pomorum, Didymosphaeria variabile, Neocosmospora piperis and Neocucurbitaria cava.</title>
        <authorList>
            <person name="Hill R."/>
        </authorList>
    </citation>
    <scope>NUCLEOTIDE SEQUENCE</scope>
    <source>
        <strain evidence="2">IMI 355082</strain>
    </source>
</reference>
<proteinExistence type="predicted"/>
<dbReference type="EMBL" id="JAPEVB010000002">
    <property type="protein sequence ID" value="KAJ4393940.1"/>
    <property type="molecule type" value="Genomic_DNA"/>
</dbReference>
<comment type="caution">
    <text evidence="2">The sequence shown here is derived from an EMBL/GenBank/DDBJ whole genome shotgun (WGS) entry which is preliminary data.</text>
</comment>
<sequence length="334" mass="36979">MPVSPEELHILVEEVFDHQSSIGDQLPSESTQSSVDACRQPGHQQKLISCATASSDQQPPQTTPDSLRQPPGMNSGPRIMSPSAPGGIDLVMSEQSSLESSCAEDSSTQSSRCHVPQKWLSTEAYLDSIASVQPKFADSSLRRTTLTFPLKSAKNRMLKDDDRGFSPVLSDIEDSHSCSELESEAGKNSHKSRAVVDITVSIGTPEEVSTSHVDELRAIRDQLMILMDKQQYVMSRHSGYLLEIATALCRDEVLKEVSKALRERASMKFTMGKSERLILEREADMVFRMTSMDAVTPIREEINALQAVREQTRQAIMREIDMLFEKACALASTT</sequence>
<evidence type="ECO:0000313" key="2">
    <source>
        <dbReference type="EMBL" id="KAJ4393940.1"/>
    </source>
</evidence>
<feature type="compositionally biased region" description="Low complexity" evidence="1">
    <location>
        <begin position="96"/>
        <end position="107"/>
    </location>
</feature>
<dbReference type="Proteomes" id="UP001140453">
    <property type="component" value="Unassembled WGS sequence"/>
</dbReference>
<organism evidence="2 3">
    <name type="scientific">Gnomoniopsis smithogilvyi</name>
    <dbReference type="NCBI Taxonomy" id="1191159"/>
    <lineage>
        <taxon>Eukaryota</taxon>
        <taxon>Fungi</taxon>
        <taxon>Dikarya</taxon>
        <taxon>Ascomycota</taxon>
        <taxon>Pezizomycotina</taxon>
        <taxon>Sordariomycetes</taxon>
        <taxon>Sordariomycetidae</taxon>
        <taxon>Diaporthales</taxon>
        <taxon>Gnomoniaceae</taxon>
        <taxon>Gnomoniopsis</taxon>
    </lineage>
</organism>
<dbReference type="AlphaFoldDB" id="A0A9W9CYC3"/>
<feature type="compositionally biased region" description="Polar residues" evidence="1">
    <location>
        <begin position="42"/>
        <end position="66"/>
    </location>
</feature>
<feature type="compositionally biased region" description="Polar residues" evidence="1">
    <location>
        <begin position="19"/>
        <end position="35"/>
    </location>
</feature>
<protein>
    <submittedName>
        <fullName evidence="2">Uncharacterized protein</fullName>
    </submittedName>
</protein>
<gene>
    <name evidence="2" type="ORF">N0V93_003157</name>
</gene>
<keyword evidence="3" id="KW-1185">Reference proteome</keyword>